<dbReference type="InterPro" id="IPR001173">
    <property type="entry name" value="Glyco_trans_2-like"/>
</dbReference>
<keyword evidence="3" id="KW-1185">Reference proteome</keyword>
<dbReference type="Gene3D" id="3.90.550.10">
    <property type="entry name" value="Spore Coat Polysaccharide Biosynthesis Protein SpsA, Chain A"/>
    <property type="match status" value="1"/>
</dbReference>
<dbReference type="GO" id="GO:0016740">
    <property type="term" value="F:transferase activity"/>
    <property type="evidence" value="ECO:0007669"/>
    <property type="project" value="UniProtKB-KW"/>
</dbReference>
<feature type="domain" description="Glycosyltransferase 2-like" evidence="1">
    <location>
        <begin position="144"/>
        <end position="257"/>
    </location>
</feature>
<dbReference type="RefSeq" id="WP_185980303.1">
    <property type="nucleotide sequence ID" value="NZ_CP060204.1"/>
</dbReference>
<evidence type="ECO:0000259" key="1">
    <source>
        <dbReference type="Pfam" id="PF00535"/>
    </source>
</evidence>
<dbReference type="SUPFAM" id="SSF53448">
    <property type="entry name" value="Nucleotide-diphospho-sugar transferases"/>
    <property type="match status" value="1"/>
</dbReference>
<dbReference type="KEGG" id="stim:H1B31_10680"/>
<evidence type="ECO:0000313" key="3">
    <source>
        <dbReference type="Proteomes" id="UP000515480"/>
    </source>
</evidence>
<name>A0A7G7VJJ5_9FIRM</name>
<dbReference type="Proteomes" id="UP000515480">
    <property type="component" value="Chromosome"/>
</dbReference>
<protein>
    <submittedName>
        <fullName evidence="2">Glycosyltransferase family 2 protein</fullName>
    </submittedName>
</protein>
<dbReference type="InterPro" id="IPR029044">
    <property type="entry name" value="Nucleotide-diphossugar_trans"/>
</dbReference>
<dbReference type="InterPro" id="IPR029063">
    <property type="entry name" value="SAM-dependent_MTases_sf"/>
</dbReference>
<proteinExistence type="predicted"/>
<dbReference type="EMBL" id="CP060204">
    <property type="protein sequence ID" value="QNH54288.1"/>
    <property type="molecule type" value="Genomic_DNA"/>
</dbReference>
<keyword evidence="2" id="KW-0808">Transferase</keyword>
<dbReference type="PANTHER" id="PTHR43179">
    <property type="entry name" value="RHAMNOSYLTRANSFERASE WBBL"/>
    <property type="match status" value="1"/>
</dbReference>
<reference evidence="2 3" key="1">
    <citation type="submission" date="2020-07" db="EMBL/GenBank/DDBJ databases">
        <title>Complete genome and description of Selenomonas timonensis sp. nov., a new bacterium isolated from a gingivitis subject.</title>
        <authorList>
            <person name="Antezack A."/>
        </authorList>
    </citation>
    <scope>NUCLEOTIDE SEQUENCE [LARGE SCALE GENOMIC DNA]</scope>
    <source>
        <strain evidence="2 3">Marseille-Q3039</strain>
    </source>
</reference>
<dbReference type="SUPFAM" id="SSF53335">
    <property type="entry name" value="S-adenosyl-L-methionine-dependent methyltransferases"/>
    <property type="match status" value="1"/>
</dbReference>
<accession>A0A7G7VJJ5</accession>
<evidence type="ECO:0000313" key="2">
    <source>
        <dbReference type="EMBL" id="QNH54288.1"/>
    </source>
</evidence>
<dbReference type="PANTHER" id="PTHR43179:SF7">
    <property type="entry name" value="RHAMNOSYLTRANSFERASE WBBL"/>
    <property type="match status" value="1"/>
</dbReference>
<sequence>MQWYEEIMEAAQEAVDYVGAVLHENGVLTVPAQQVLTDFAAAMDSVAEYLAGEEGTLIEKCRRYALNAAHSAEKALAAETSEEARSYFSYEVRPLFLDLHYQLDLEYNILRHPEREEEYLAQTLAAFEAARKRPRRTDFKYRISIIVPAYNKVEFSRCAIESLFRHTDFLRGDIELITINDGSSDETEEYFNSLPHEKKINLKHNVYNHLGWGIARHIVEGEYVVYFSNDAVATPHWLENLLAVHAAEQDVFWVVPTCNAGCIANYQGIPVDYENTFEAMGEMEQFAAHYNVSNSLLWEERAVLMPFVSVVPNLFDVPEIRADYRYVMCDFEDDDFSAMLRRSGFRQILAKDTFVHHFGGMTLNEVRTKRGKYKSIVSMRPVFRSKWTVDPWESRGHLPFLGEFLKGLHDVRSVERVLIIEPLFGEGVLAVRNHLRQRRQESIIDVIVTDVRYLVDAQHMADNVRCLSSIDCLEEELNESYDMIIVGAPLNNLDISHIIPFFQICHRHLRARGFLYATWHNFNSFTHTMESLTNELPYLARPVIISLEGQRILPTPHLVEALETQFSPSFVRVGYMRVGHIFEGLEDFAEMTGQLLHVEDDEKTRVQRLLTGDEIAVCITQQPI</sequence>
<dbReference type="Pfam" id="PF00535">
    <property type="entry name" value="Glycos_transf_2"/>
    <property type="match status" value="1"/>
</dbReference>
<organism evidence="2 3">
    <name type="scientific">Selenomonas timonae</name>
    <dbReference type="NCBI Taxonomy" id="2754044"/>
    <lineage>
        <taxon>Bacteria</taxon>
        <taxon>Bacillati</taxon>
        <taxon>Bacillota</taxon>
        <taxon>Negativicutes</taxon>
        <taxon>Selenomonadales</taxon>
        <taxon>Selenomonadaceae</taxon>
        <taxon>Selenomonas</taxon>
    </lineage>
</organism>
<dbReference type="CDD" id="cd00761">
    <property type="entry name" value="Glyco_tranf_GTA_type"/>
    <property type="match status" value="1"/>
</dbReference>
<gene>
    <name evidence="2" type="ORF">H1B31_10680</name>
</gene>
<dbReference type="AlphaFoldDB" id="A0A7G7VJJ5"/>